<dbReference type="AlphaFoldDB" id="A0A9W7AFJ9"/>
<reference evidence="2" key="1">
    <citation type="journal article" date="2023" name="Commun. Biol.">
        <title>Genome analysis of Parmales, the sister group of diatoms, reveals the evolutionary specialization of diatoms from phago-mixotrophs to photoautotrophs.</title>
        <authorList>
            <person name="Ban H."/>
            <person name="Sato S."/>
            <person name="Yoshikawa S."/>
            <person name="Yamada K."/>
            <person name="Nakamura Y."/>
            <person name="Ichinomiya M."/>
            <person name="Sato N."/>
            <person name="Blanc-Mathieu R."/>
            <person name="Endo H."/>
            <person name="Kuwata A."/>
            <person name="Ogata H."/>
        </authorList>
    </citation>
    <scope>NUCLEOTIDE SEQUENCE [LARGE SCALE GENOMIC DNA]</scope>
    <source>
        <strain evidence="2">NIES 3700</strain>
    </source>
</reference>
<protein>
    <submittedName>
        <fullName evidence="1">Uncharacterized protein</fullName>
    </submittedName>
</protein>
<evidence type="ECO:0000313" key="1">
    <source>
        <dbReference type="EMBL" id="GMH70979.1"/>
    </source>
</evidence>
<name>A0A9W7AFJ9_9STRA</name>
<gene>
    <name evidence="1" type="ORF">TrLO_g7502</name>
</gene>
<keyword evidence="2" id="KW-1185">Reference proteome</keyword>
<accession>A0A9W7AFJ9</accession>
<evidence type="ECO:0000313" key="2">
    <source>
        <dbReference type="Proteomes" id="UP001165122"/>
    </source>
</evidence>
<dbReference type="Proteomes" id="UP001165122">
    <property type="component" value="Unassembled WGS sequence"/>
</dbReference>
<comment type="caution">
    <text evidence="1">The sequence shown here is derived from an EMBL/GenBank/DDBJ whole genome shotgun (WGS) entry which is preliminary data.</text>
</comment>
<sequence length="106" mass="11708">MPLSKTECTVLQDRLGNDPAYPKRCNTLIIQNDHAADTDGGHKNSWLWPKLARRATKNANNDNGLHTQHPSNWHGDVNISADQCAAIKAAFKKMGVSMKELPADCK</sequence>
<dbReference type="EMBL" id="BRXW01000632">
    <property type="protein sequence ID" value="GMH70979.1"/>
    <property type="molecule type" value="Genomic_DNA"/>
</dbReference>
<dbReference type="OrthoDB" id="185956at2759"/>
<organism evidence="1 2">
    <name type="scientific">Triparma laevis f. longispina</name>
    <dbReference type="NCBI Taxonomy" id="1714387"/>
    <lineage>
        <taxon>Eukaryota</taxon>
        <taxon>Sar</taxon>
        <taxon>Stramenopiles</taxon>
        <taxon>Ochrophyta</taxon>
        <taxon>Bolidophyceae</taxon>
        <taxon>Parmales</taxon>
        <taxon>Triparmaceae</taxon>
        <taxon>Triparma</taxon>
    </lineage>
</organism>
<proteinExistence type="predicted"/>